<accession>A0A840F3G5</accession>
<feature type="domain" description="Elongation factor G-binding protein C-terminal treble-clef zinc-finger" evidence="1">
    <location>
        <begin position="8"/>
        <end position="159"/>
    </location>
</feature>
<keyword evidence="3" id="KW-1185">Reference proteome</keyword>
<dbReference type="Pfam" id="PF16571">
    <property type="entry name" value="FBP_C"/>
    <property type="match status" value="1"/>
</dbReference>
<dbReference type="AlphaFoldDB" id="A0A840F3G5"/>
<dbReference type="EMBL" id="JACIFP010000001">
    <property type="protein sequence ID" value="MBB4137008.1"/>
    <property type="molecule type" value="Genomic_DNA"/>
</dbReference>
<dbReference type="Proteomes" id="UP000551501">
    <property type="component" value="Unassembled WGS sequence"/>
</dbReference>
<dbReference type="InterPro" id="IPR032330">
    <property type="entry name" value="EF-G-binding_C"/>
</dbReference>
<evidence type="ECO:0000259" key="1">
    <source>
        <dbReference type="Pfam" id="PF16571"/>
    </source>
</evidence>
<protein>
    <recommendedName>
        <fullName evidence="1">Elongation factor G-binding protein C-terminal treble-clef zinc-finger domain-containing protein</fullName>
    </recommendedName>
</protein>
<evidence type="ECO:0000313" key="2">
    <source>
        <dbReference type="EMBL" id="MBB4137008.1"/>
    </source>
</evidence>
<comment type="caution">
    <text evidence="2">The sequence shown here is derived from an EMBL/GenBank/DDBJ whole genome shotgun (WGS) entry which is preliminary data.</text>
</comment>
<organism evidence="2 3">
    <name type="scientific">Gordonia humi</name>
    <dbReference type="NCBI Taxonomy" id="686429"/>
    <lineage>
        <taxon>Bacteria</taxon>
        <taxon>Bacillati</taxon>
        <taxon>Actinomycetota</taxon>
        <taxon>Actinomycetes</taxon>
        <taxon>Mycobacteriales</taxon>
        <taxon>Gordoniaceae</taxon>
        <taxon>Gordonia</taxon>
    </lineage>
</organism>
<evidence type="ECO:0000313" key="3">
    <source>
        <dbReference type="Proteomes" id="UP000551501"/>
    </source>
</evidence>
<gene>
    <name evidence="2" type="ORF">BKA16_003560</name>
</gene>
<dbReference type="RefSeq" id="WP_183371915.1">
    <property type="nucleotide sequence ID" value="NZ_BAABHL010000126.1"/>
</dbReference>
<name>A0A840F3G5_9ACTN</name>
<reference evidence="2 3" key="1">
    <citation type="submission" date="2020-08" db="EMBL/GenBank/DDBJ databases">
        <title>Sequencing the genomes of 1000 actinobacteria strains.</title>
        <authorList>
            <person name="Klenk H.-P."/>
        </authorList>
    </citation>
    <scope>NUCLEOTIDE SEQUENCE [LARGE SCALE GENOMIC DNA]</scope>
    <source>
        <strain evidence="2 3">DSM 45298</strain>
    </source>
</reference>
<sequence length="164" mass="18934">MRTPTQKQILSAFRGATKSEISKVTFPSDFADIDFSRREFYGWRDAKMPRRAYVVVERDDEFVALLLNRSEAKPRRRAMCSWCRDVDITEDALLYTVRRAGARGRKGDTLGILVCEDFNCPKHARKLPPAYHKGTDVDAIREQQVADMERRVQTFVSEVLSTQE</sequence>
<proteinExistence type="predicted"/>